<dbReference type="SUPFAM" id="SSF46785">
    <property type="entry name" value="Winged helix' DNA-binding domain"/>
    <property type="match status" value="1"/>
</dbReference>
<sequence>MEGFQAIDVQQQRFTDRGQRCAAPLPDPGRGSLLVAAQPARPTRKSSRKNAFSPYCRPRVGAGPKCRKAPPRSSFPLPPPPPPSRPCDYFSVWPNPVPDRPFGRAVLFWPSSAKAPACEANQPSYAGAAGDTSLSLLTRKFMQLLRNATPNDLDLNLAADELGVQKRRVYDITNVLQGLGYVAKSKKNRIRWL</sequence>
<keyword evidence="4 7" id="KW-0238">DNA-binding</keyword>
<dbReference type="Pfam" id="PF02319">
    <property type="entry name" value="WHD_E2F_TDP"/>
    <property type="match status" value="1"/>
</dbReference>
<evidence type="ECO:0000256" key="6">
    <source>
        <dbReference type="ARBA" id="ARBA00023242"/>
    </source>
</evidence>
<keyword evidence="5 7" id="KW-0804">Transcription</keyword>
<evidence type="ECO:0000259" key="9">
    <source>
        <dbReference type="SMART" id="SM01372"/>
    </source>
</evidence>
<dbReference type="Proteomes" id="UP000673691">
    <property type="component" value="Unassembled WGS sequence"/>
</dbReference>
<dbReference type="GO" id="GO:0000981">
    <property type="term" value="F:DNA-binding transcription factor activity, RNA polymerase II-specific"/>
    <property type="evidence" value="ECO:0007669"/>
    <property type="project" value="TreeGrafter"/>
</dbReference>
<evidence type="ECO:0000256" key="8">
    <source>
        <dbReference type="SAM" id="MobiDB-lite"/>
    </source>
</evidence>
<comment type="similarity">
    <text evidence="2 7">Belongs to the E2F/DP family.</text>
</comment>
<dbReference type="AlphaFoldDB" id="A0A8H7ZTG4"/>
<feature type="region of interest" description="Disordered" evidence="8">
    <location>
        <begin position="1"/>
        <end position="81"/>
    </location>
</feature>
<evidence type="ECO:0000256" key="7">
    <source>
        <dbReference type="RuleBase" id="RU003796"/>
    </source>
</evidence>
<protein>
    <submittedName>
        <fullName evidence="10">E2F/DP family winged-helix DNA-binding domain-containing protein</fullName>
    </submittedName>
</protein>
<dbReference type="EMBL" id="JAEFCI010007492">
    <property type="protein sequence ID" value="KAG5459031.1"/>
    <property type="molecule type" value="Genomic_DNA"/>
</dbReference>
<keyword evidence="3 7" id="KW-0805">Transcription regulation</keyword>
<keyword evidence="6 7" id="KW-0539">Nucleus</keyword>
<evidence type="ECO:0000256" key="5">
    <source>
        <dbReference type="ARBA" id="ARBA00023163"/>
    </source>
</evidence>
<evidence type="ECO:0000256" key="1">
    <source>
        <dbReference type="ARBA" id="ARBA00004123"/>
    </source>
</evidence>
<evidence type="ECO:0000256" key="2">
    <source>
        <dbReference type="ARBA" id="ARBA00010940"/>
    </source>
</evidence>
<dbReference type="PANTHER" id="PTHR12081:SF18">
    <property type="entry name" value="TRANSCRIPTION FACTOR E2F2-RELATED"/>
    <property type="match status" value="1"/>
</dbReference>
<evidence type="ECO:0000313" key="11">
    <source>
        <dbReference type="Proteomes" id="UP000673691"/>
    </source>
</evidence>
<comment type="caution">
    <text evidence="10">The sequence shown here is derived from an EMBL/GenBank/DDBJ whole genome shotgun (WGS) entry which is preliminary data.</text>
</comment>
<comment type="subcellular location">
    <subcellularLocation>
        <location evidence="1 7">Nucleus</location>
    </subcellularLocation>
</comment>
<feature type="domain" description="E2F/DP family winged-helix DNA-binding" evidence="9">
    <location>
        <begin position="129"/>
        <end position="193"/>
    </location>
</feature>
<evidence type="ECO:0000256" key="4">
    <source>
        <dbReference type="ARBA" id="ARBA00023125"/>
    </source>
</evidence>
<dbReference type="Gene3D" id="1.10.10.10">
    <property type="entry name" value="Winged helix-like DNA-binding domain superfamily/Winged helix DNA-binding domain"/>
    <property type="match status" value="1"/>
</dbReference>
<proteinExistence type="inferred from homology"/>
<dbReference type="InterPro" id="IPR036390">
    <property type="entry name" value="WH_DNA-bd_sf"/>
</dbReference>
<reference evidence="10 11" key="1">
    <citation type="journal article" name="Sci. Rep.">
        <title>Genome-scale phylogenetic analyses confirm Olpidium as the closest living zoosporic fungus to the non-flagellated, terrestrial fungi.</title>
        <authorList>
            <person name="Chang Y."/>
            <person name="Rochon D."/>
            <person name="Sekimoto S."/>
            <person name="Wang Y."/>
            <person name="Chovatia M."/>
            <person name="Sandor L."/>
            <person name="Salamov A."/>
            <person name="Grigoriev I.V."/>
            <person name="Stajich J.E."/>
            <person name="Spatafora J.W."/>
        </authorList>
    </citation>
    <scope>NUCLEOTIDE SEQUENCE [LARGE SCALE GENOMIC DNA]</scope>
    <source>
        <strain evidence="10">S191</strain>
    </source>
</reference>
<dbReference type="PANTHER" id="PTHR12081">
    <property type="entry name" value="TRANSCRIPTION FACTOR E2F"/>
    <property type="match status" value="1"/>
</dbReference>
<keyword evidence="11" id="KW-1185">Reference proteome</keyword>
<dbReference type="GO" id="GO:0000978">
    <property type="term" value="F:RNA polymerase II cis-regulatory region sequence-specific DNA binding"/>
    <property type="evidence" value="ECO:0007669"/>
    <property type="project" value="InterPro"/>
</dbReference>
<dbReference type="InterPro" id="IPR036388">
    <property type="entry name" value="WH-like_DNA-bd_sf"/>
</dbReference>
<dbReference type="InterPro" id="IPR015633">
    <property type="entry name" value="E2F"/>
</dbReference>
<evidence type="ECO:0000313" key="10">
    <source>
        <dbReference type="EMBL" id="KAG5459031.1"/>
    </source>
</evidence>
<dbReference type="InterPro" id="IPR003316">
    <property type="entry name" value="E2F_WHTH_DNA-bd_dom"/>
</dbReference>
<name>A0A8H7ZTG4_9FUNG</name>
<evidence type="ECO:0000256" key="3">
    <source>
        <dbReference type="ARBA" id="ARBA00023015"/>
    </source>
</evidence>
<dbReference type="FunFam" id="1.10.10.10:FF:000458">
    <property type="entry name" value="E2F-like (Mammalian transcription factor)"/>
    <property type="match status" value="1"/>
</dbReference>
<dbReference type="SMART" id="SM01372">
    <property type="entry name" value="E2F_TDP"/>
    <property type="match status" value="1"/>
</dbReference>
<dbReference type="GO" id="GO:0090575">
    <property type="term" value="C:RNA polymerase II transcription regulator complex"/>
    <property type="evidence" value="ECO:0007669"/>
    <property type="project" value="TreeGrafter"/>
</dbReference>
<gene>
    <name evidence="10" type="ORF">BJ554DRAFT_635</name>
</gene>
<organism evidence="10 11">
    <name type="scientific">Olpidium bornovanus</name>
    <dbReference type="NCBI Taxonomy" id="278681"/>
    <lineage>
        <taxon>Eukaryota</taxon>
        <taxon>Fungi</taxon>
        <taxon>Fungi incertae sedis</taxon>
        <taxon>Olpidiomycota</taxon>
        <taxon>Olpidiomycotina</taxon>
        <taxon>Olpidiomycetes</taxon>
        <taxon>Olpidiales</taxon>
        <taxon>Olpidiaceae</taxon>
        <taxon>Olpidium</taxon>
    </lineage>
</organism>
<accession>A0A8H7ZTG4</accession>
<dbReference type="OrthoDB" id="1743261at2759"/>